<protein>
    <submittedName>
        <fullName evidence="1">Uncharacterized protein</fullName>
    </submittedName>
</protein>
<dbReference type="EMBL" id="CM042884">
    <property type="protein sequence ID" value="KAI4371107.1"/>
    <property type="molecule type" value="Genomic_DNA"/>
</dbReference>
<dbReference type="Proteomes" id="UP001057402">
    <property type="component" value="Chromosome 5"/>
</dbReference>
<organism evidence="1 2">
    <name type="scientific">Melastoma candidum</name>
    <dbReference type="NCBI Taxonomy" id="119954"/>
    <lineage>
        <taxon>Eukaryota</taxon>
        <taxon>Viridiplantae</taxon>
        <taxon>Streptophyta</taxon>
        <taxon>Embryophyta</taxon>
        <taxon>Tracheophyta</taxon>
        <taxon>Spermatophyta</taxon>
        <taxon>Magnoliopsida</taxon>
        <taxon>eudicotyledons</taxon>
        <taxon>Gunneridae</taxon>
        <taxon>Pentapetalae</taxon>
        <taxon>rosids</taxon>
        <taxon>malvids</taxon>
        <taxon>Myrtales</taxon>
        <taxon>Melastomataceae</taxon>
        <taxon>Melastomatoideae</taxon>
        <taxon>Melastomateae</taxon>
        <taxon>Melastoma</taxon>
    </lineage>
</organism>
<keyword evidence="2" id="KW-1185">Reference proteome</keyword>
<evidence type="ECO:0000313" key="1">
    <source>
        <dbReference type="EMBL" id="KAI4371107.1"/>
    </source>
</evidence>
<reference evidence="2" key="1">
    <citation type="journal article" date="2023" name="Front. Plant Sci.">
        <title>Chromosomal-level genome assembly of Melastoma candidum provides insights into trichome evolution.</title>
        <authorList>
            <person name="Zhong Y."/>
            <person name="Wu W."/>
            <person name="Sun C."/>
            <person name="Zou P."/>
            <person name="Liu Y."/>
            <person name="Dai S."/>
            <person name="Zhou R."/>
        </authorList>
    </citation>
    <scope>NUCLEOTIDE SEQUENCE [LARGE SCALE GENOMIC DNA]</scope>
</reference>
<evidence type="ECO:0000313" key="2">
    <source>
        <dbReference type="Proteomes" id="UP001057402"/>
    </source>
</evidence>
<accession>A0ACB9R533</accession>
<sequence length="382" mass="43724">MPGFSRILRRTLATVAAEATFPTSPSAAASYLYKERNFNRIVDQFKKSSALDHFRTKNGVYENVVRRLASAGRFDQIHEILDHQKGFRDIKKEGFVARLICLYGKHGMFDYARKLFDEMPQLECDRTVVSLNALLTASVNSKKFNENEALYTELPEKLGIKLDGVSYNVIVKGFCESGDFERALAMLNEMEKMGFSPNVITFNTLLNFLYRKNRPEDGDRVWRMMEEKGVAPDVRSYSSKLVGLTSRKKMKEAVELIDEIKSKGIKPDLFCYNSLIKGYANEGDLDEVKTWHKHIVKNTEYDPDKATFGIIIPLACEKGDADYAYQLCKDIFHLGCLIDPPTLQKAVDELVKQSRMKEAEEVRLLGRNNKYFRYILQVPATE</sequence>
<comment type="caution">
    <text evidence="1">The sequence shown here is derived from an EMBL/GenBank/DDBJ whole genome shotgun (WGS) entry which is preliminary data.</text>
</comment>
<gene>
    <name evidence="1" type="ORF">MLD38_019376</name>
</gene>
<proteinExistence type="predicted"/>
<name>A0ACB9R533_9MYRT</name>